<accession>A0AC61N6Q0</accession>
<protein>
    <submittedName>
        <fullName evidence="1">Uncharacterized protein</fullName>
    </submittedName>
</protein>
<evidence type="ECO:0000313" key="1">
    <source>
        <dbReference type="EMBL" id="QUC67531.1"/>
    </source>
</evidence>
<keyword evidence="2" id="KW-1185">Reference proteome</keyword>
<proteinExistence type="predicted"/>
<evidence type="ECO:0000313" key="2">
    <source>
        <dbReference type="Proteomes" id="UP000682782"/>
    </source>
</evidence>
<name>A0AC61N6Q0_9FIRM</name>
<dbReference type="Proteomes" id="UP000682782">
    <property type="component" value="Chromosome"/>
</dbReference>
<dbReference type="EMBL" id="CP068393">
    <property type="protein sequence ID" value="QUC67531.1"/>
    <property type="molecule type" value="Genomic_DNA"/>
</dbReference>
<organism evidence="1 2">
    <name type="scientific">Aristaeella hokkaidonensis</name>
    <dbReference type="NCBI Taxonomy" id="3046382"/>
    <lineage>
        <taxon>Bacteria</taxon>
        <taxon>Bacillati</taxon>
        <taxon>Bacillota</taxon>
        <taxon>Clostridia</taxon>
        <taxon>Eubacteriales</taxon>
        <taxon>Aristaeellaceae</taxon>
        <taxon>Aristaeella</taxon>
    </lineage>
</organism>
<reference evidence="1" key="1">
    <citation type="submission" date="2021-01" db="EMBL/GenBank/DDBJ databases">
        <title>Complete genome sequence of Clostridiales bacterium R-7.</title>
        <authorList>
            <person name="Mahoney-Kurpe S.C."/>
            <person name="Palevich N."/>
            <person name="Koike S."/>
            <person name="Moon C.D."/>
            <person name="Attwood G.T."/>
        </authorList>
    </citation>
    <scope>NUCLEOTIDE SEQUENCE</scope>
    <source>
        <strain evidence="1">R-7</strain>
    </source>
</reference>
<sequence>MAFMKDLYSENDLFSLSSQLKKRYTLLGVILAVILGLFIYSMIIRVEWLSVVLFALLCAVAVFFIELFCLPLHRYKKLVQSALKGRTHTDTLIYDHAEAEPSLVDGVHCTGLILLGEPDKHGIREQRYYWDNELPLPAFNSGDQITIKYTGKNIIGYEL</sequence>
<gene>
    <name evidence="1" type="ORF">JYE49_02180</name>
</gene>